<dbReference type="InterPro" id="IPR011990">
    <property type="entry name" value="TPR-like_helical_dom_sf"/>
</dbReference>
<dbReference type="InterPro" id="IPR000719">
    <property type="entry name" value="Prot_kinase_dom"/>
</dbReference>
<dbReference type="Pfam" id="PF08238">
    <property type="entry name" value="Sel1"/>
    <property type="match status" value="9"/>
</dbReference>
<dbReference type="InterPro" id="IPR011009">
    <property type="entry name" value="Kinase-like_dom_sf"/>
</dbReference>
<dbReference type="Gene3D" id="1.25.40.10">
    <property type="entry name" value="Tetratricopeptide repeat domain"/>
    <property type="match status" value="2"/>
</dbReference>
<dbReference type="InterPro" id="IPR006597">
    <property type="entry name" value="Sel1-like"/>
</dbReference>
<keyword evidence="1" id="KW-0067">ATP-binding</keyword>
<dbReference type="PRINTS" id="PR00109">
    <property type="entry name" value="TYRKINASE"/>
</dbReference>
<dbReference type="PROSITE" id="PS50011">
    <property type="entry name" value="PROTEIN_KINASE_DOM"/>
    <property type="match status" value="2"/>
</dbReference>
<sequence length="1234" mass="142269">MSENIKNEWIDWIEEAITKEYFKYYDYSQFSDVSVIGTGGFGKVYRANWKNSKYLALKSFSNFNNATAKEVVHELKLQRDVDFHNNIISFYGITADENKKYLFVLEYADGGTLKQYLKKYLNNLTWDNKFNLAYQLASAVSCLHNEGIVHRDLHSGNVLVHQNNIKLADFGLSKRLGDATTQSTFFGVIPYIDPTRFSKRKNSTDPIIVYTLNKMSDVYSVGVLLWEISSYRPPFYTEGESYDVSLVVEISQGHRETVVPNTPEEYSKLYIECWDGEPCNRPTINQVVERLKTILMKSIILKTNSIAGNCFSLPEFEMNFLIEDNSSIDNISHNSLNSLHGQISQIINNFDAMNTQEIIDTLATDLELVANKLESFIFKITNEGKNTLGLRKQYIFDYLSKNELSKGAVPVTIAPEELFKWLLCHQNKPTYIFLLGYFYYLGIETNINHKKSFDLFFDASESMHVLSQYFVGECYQLGNGVEKKEKIAFEHFKRVAKKGHAMGQLKLGTIYDKGIPGIRKNSRKAANWYEKAADNGNNLAKYNLAFMYKDGTGVCKNYKKAFSLFKKSAENGDPDGMSMLGYCYNNGVGTPIDKMKAFESYQKAVKLGNISAQYNLALMYEAGEGIEKDIDEAIYWYKKASEQGDRDAENRLKLLEEIKKEDEMILFKGNFHNSKLFHIKHYEYNHFKNIQEIGIGGFGKVYRAKWKKSPKYFALKSLLNIDEDAIKELVNEIELQREVIFHDNIINFYGITISDQENQSNDIKKYLLVMEYVDGGSLSHYLKENFKNLTWKDKFNLANQLASAVSCLHDEDIIHRDLHSNNVLISKNIIKLADFGLSKRIEETTQKKKDIFGVVPYIDPKKFSNRSYSLNKKKGESYDGSLAIQIIQGLRETAVPDTPVEYVKLYTECWNDNPDNRPSTHDVVERLNFIINQKQDENLDEKLGEITNQTENKDTILNSNNFEVSSHGELSKMIQDFDKMDVNQILNENITLNNVEKSSRGELSRIVQDFDKMDTKEIMESMTSTSEEIINNKNISSENDLIIKVNKITEFIFEVLNKRNSSNLKQKILDYINNQKMNSKEICNWLCDNQNYNSNSIFLFGFFNFYGIETIKDNEKSINLFINASEQDFILAQYFIGLYYQSEYETSENKKLAFEYYEKVANKDCAIGQLMVGYCYDCGLAMCNLGFCYKYGKSVGIEKDIDKAIYWYKKATEQGDLSAQIELEELTKKSDFFM</sequence>
<gene>
    <name evidence="3" type="ORF">RhiirA1_540595</name>
</gene>
<evidence type="ECO:0000313" key="3">
    <source>
        <dbReference type="EMBL" id="PKC59260.1"/>
    </source>
</evidence>
<dbReference type="InterPro" id="IPR051681">
    <property type="entry name" value="Ser/Thr_Kinases-Pseudokinases"/>
</dbReference>
<dbReference type="InterPro" id="IPR017441">
    <property type="entry name" value="Protein_kinase_ATP_BS"/>
</dbReference>
<name>A0A2N0R7J5_9GLOM</name>
<dbReference type="EMBL" id="LLXH01001372">
    <property type="protein sequence ID" value="PKC59260.1"/>
    <property type="molecule type" value="Genomic_DNA"/>
</dbReference>
<dbReference type="PANTHER" id="PTHR44329:SF293">
    <property type="entry name" value="MITOGEN-ACTIVATED PROTEIN KINASE KINASE KINASE"/>
    <property type="match status" value="1"/>
</dbReference>
<dbReference type="InterPro" id="IPR001245">
    <property type="entry name" value="Ser-Thr/Tyr_kinase_cat_dom"/>
</dbReference>
<dbReference type="SMART" id="SM00671">
    <property type="entry name" value="SEL1"/>
    <property type="match status" value="9"/>
</dbReference>
<organism evidence="3 4">
    <name type="scientific">Rhizophagus irregularis</name>
    <dbReference type="NCBI Taxonomy" id="588596"/>
    <lineage>
        <taxon>Eukaryota</taxon>
        <taxon>Fungi</taxon>
        <taxon>Fungi incertae sedis</taxon>
        <taxon>Mucoromycota</taxon>
        <taxon>Glomeromycotina</taxon>
        <taxon>Glomeromycetes</taxon>
        <taxon>Glomerales</taxon>
        <taxon>Glomeraceae</taxon>
        <taxon>Rhizophagus</taxon>
    </lineage>
</organism>
<comment type="caution">
    <text evidence="3">The sequence shown here is derived from an EMBL/GenBank/DDBJ whole genome shotgun (WGS) entry which is preliminary data.</text>
</comment>
<dbReference type="VEuPathDB" id="FungiDB:FUN_010091"/>
<dbReference type="Pfam" id="PF07714">
    <property type="entry name" value="PK_Tyr_Ser-Thr"/>
    <property type="match status" value="2"/>
</dbReference>
<proteinExistence type="predicted"/>
<dbReference type="GO" id="GO:0004674">
    <property type="term" value="F:protein serine/threonine kinase activity"/>
    <property type="evidence" value="ECO:0007669"/>
    <property type="project" value="TreeGrafter"/>
</dbReference>
<feature type="binding site" evidence="1">
    <location>
        <position position="58"/>
    </location>
    <ligand>
        <name>ATP</name>
        <dbReference type="ChEBI" id="CHEBI:30616"/>
    </ligand>
</feature>
<dbReference type="PANTHER" id="PTHR44329">
    <property type="entry name" value="SERINE/THREONINE-PROTEIN KINASE TNNI3K-RELATED"/>
    <property type="match status" value="1"/>
</dbReference>
<evidence type="ECO:0000259" key="2">
    <source>
        <dbReference type="PROSITE" id="PS50011"/>
    </source>
</evidence>
<accession>A0A2N0R7J5</accession>
<reference evidence="3 4" key="2">
    <citation type="submission" date="2017-10" db="EMBL/GenBank/DDBJ databases">
        <title>Genome analyses suggest a sexual origin of heterokaryosis in a supposedly ancient asexual fungus.</title>
        <authorList>
            <person name="Corradi N."/>
            <person name="Sedzielewska K."/>
            <person name="Noel J."/>
            <person name="Charron P."/>
            <person name="Farinelli L."/>
            <person name="Marton T."/>
            <person name="Kruger M."/>
            <person name="Pelin A."/>
            <person name="Brachmann A."/>
            <person name="Corradi N."/>
        </authorList>
    </citation>
    <scope>NUCLEOTIDE SEQUENCE [LARGE SCALE GENOMIC DNA]</scope>
    <source>
        <strain evidence="3 4">A1</strain>
    </source>
</reference>
<dbReference type="AlphaFoldDB" id="A0A2N0R7J5"/>
<keyword evidence="3" id="KW-0808">Transferase</keyword>
<keyword evidence="1" id="KW-0547">Nucleotide-binding</keyword>
<feature type="binding site" evidence="1">
    <location>
        <position position="716"/>
    </location>
    <ligand>
        <name>ATP</name>
        <dbReference type="ChEBI" id="CHEBI:30616"/>
    </ligand>
</feature>
<dbReference type="Gene3D" id="1.10.510.10">
    <property type="entry name" value="Transferase(Phosphotransferase) domain 1"/>
    <property type="match status" value="2"/>
</dbReference>
<feature type="domain" description="Protein kinase" evidence="2">
    <location>
        <begin position="687"/>
        <end position="930"/>
    </location>
</feature>
<evidence type="ECO:0000256" key="1">
    <source>
        <dbReference type="PROSITE-ProRule" id="PRU10141"/>
    </source>
</evidence>
<protein>
    <submittedName>
        <fullName evidence="3">Kinase-like protein</fullName>
    </submittedName>
</protein>
<dbReference type="PROSITE" id="PS00107">
    <property type="entry name" value="PROTEIN_KINASE_ATP"/>
    <property type="match status" value="2"/>
</dbReference>
<dbReference type="VEuPathDB" id="FungiDB:RhiirFUN_021939"/>
<feature type="domain" description="Protein kinase" evidence="2">
    <location>
        <begin position="30"/>
        <end position="295"/>
    </location>
</feature>
<dbReference type="SUPFAM" id="SSF81901">
    <property type="entry name" value="HCP-like"/>
    <property type="match status" value="3"/>
</dbReference>
<dbReference type="SUPFAM" id="SSF56112">
    <property type="entry name" value="Protein kinase-like (PK-like)"/>
    <property type="match status" value="2"/>
</dbReference>
<keyword evidence="3" id="KW-0418">Kinase</keyword>
<dbReference type="Proteomes" id="UP000232688">
    <property type="component" value="Unassembled WGS sequence"/>
</dbReference>
<reference evidence="3 4" key="1">
    <citation type="submission" date="2017-10" db="EMBL/GenBank/DDBJ databases">
        <title>Extensive intraspecific genome diversity in a model arbuscular mycorrhizal fungus.</title>
        <authorList>
            <person name="Chen E.C.H."/>
            <person name="Morin E."/>
            <person name="Baudet D."/>
            <person name="Noel J."/>
            <person name="Ndikumana S."/>
            <person name="Charron P."/>
            <person name="St-Onge C."/>
            <person name="Giorgi J."/>
            <person name="Grigoriev I.V."/>
            <person name="Roux C."/>
            <person name="Martin F.M."/>
            <person name="Corradi N."/>
        </authorList>
    </citation>
    <scope>NUCLEOTIDE SEQUENCE [LARGE SCALE GENOMIC DNA]</scope>
    <source>
        <strain evidence="3 4">A1</strain>
    </source>
</reference>
<dbReference type="GO" id="GO:0005524">
    <property type="term" value="F:ATP binding"/>
    <property type="evidence" value="ECO:0007669"/>
    <property type="project" value="UniProtKB-UniRule"/>
</dbReference>
<dbReference type="VEuPathDB" id="FungiDB:RhiirA1_540595"/>
<evidence type="ECO:0000313" key="4">
    <source>
        <dbReference type="Proteomes" id="UP000232688"/>
    </source>
</evidence>
<dbReference type="VEuPathDB" id="FungiDB:FUN_010090"/>